<dbReference type="EMBL" id="QGDJ01000002">
    <property type="protein sequence ID" value="PWJ21155.1"/>
    <property type="molecule type" value="Genomic_DNA"/>
</dbReference>
<proteinExistence type="predicted"/>
<evidence type="ECO:0000313" key="4">
    <source>
        <dbReference type="Proteomes" id="UP000251571"/>
    </source>
</evidence>
<protein>
    <recommendedName>
        <fullName evidence="5">CHRD domain-containing protein</fullName>
    </recommendedName>
</protein>
<evidence type="ECO:0000313" key="2">
    <source>
        <dbReference type="EMBL" id="SSA41565.1"/>
    </source>
</evidence>
<dbReference type="AlphaFoldDB" id="A0A2Y9ABK7"/>
<reference evidence="2 4" key="1">
    <citation type="submission" date="2016-10" db="EMBL/GenBank/DDBJ databases">
        <authorList>
            <person name="Cai Z."/>
        </authorList>
    </citation>
    <scope>NUCLEOTIDE SEQUENCE [LARGE SCALE GENOMIC DNA]</scope>
    <source>
        <strain evidence="2 4">DSM 25227</strain>
    </source>
</reference>
<dbReference type="EMBL" id="UETC01000002">
    <property type="protein sequence ID" value="SSA41565.1"/>
    <property type="molecule type" value="Genomic_DNA"/>
</dbReference>
<evidence type="ECO:0000313" key="3">
    <source>
        <dbReference type="Proteomes" id="UP000245839"/>
    </source>
</evidence>
<sequence length="140" mass="14726">MAHLGSSFTSYETFLGRADAVYGVNLMALNNSGVEGTAPVAISFADAVPYLNVSLSAYNLTPNVLHVQHIHRLVDPETGEAIDSTTPTLAADADRDGFVEVLEVAPEYGAGIEGEVNGMQDGFVPILFAAADLSRDDANL</sequence>
<evidence type="ECO:0000313" key="1">
    <source>
        <dbReference type="EMBL" id="PWJ21155.1"/>
    </source>
</evidence>
<evidence type="ECO:0008006" key="5">
    <source>
        <dbReference type="Google" id="ProtNLM"/>
    </source>
</evidence>
<gene>
    <name evidence="1" type="ORF">BCF38_102405</name>
    <name evidence="2" type="ORF">SAMN05421539_102405</name>
</gene>
<dbReference type="OrthoDB" id="7433198at2"/>
<reference evidence="1 3" key="2">
    <citation type="submission" date="2018-03" db="EMBL/GenBank/DDBJ databases">
        <title>Genomic Encyclopedia of Archaeal and Bacterial Type Strains, Phase II (KMG-II): from individual species to whole genera.</title>
        <authorList>
            <person name="Goeker M."/>
        </authorList>
    </citation>
    <scope>NUCLEOTIDE SEQUENCE [LARGE SCALE GENOMIC DNA]</scope>
    <source>
        <strain evidence="1 3">DSM 25227</strain>
    </source>
</reference>
<dbReference type="Proteomes" id="UP000245839">
    <property type="component" value="Unassembled WGS sequence"/>
</dbReference>
<organism evidence="2 4">
    <name type="scientific">Jannaschia seohaensis</name>
    <dbReference type="NCBI Taxonomy" id="475081"/>
    <lineage>
        <taxon>Bacteria</taxon>
        <taxon>Pseudomonadati</taxon>
        <taxon>Pseudomonadota</taxon>
        <taxon>Alphaproteobacteria</taxon>
        <taxon>Rhodobacterales</taxon>
        <taxon>Roseobacteraceae</taxon>
        <taxon>Jannaschia</taxon>
    </lineage>
</organism>
<keyword evidence="3" id="KW-1185">Reference proteome</keyword>
<accession>A0A2Y9ABK7</accession>
<dbReference type="Proteomes" id="UP000251571">
    <property type="component" value="Unassembled WGS sequence"/>
</dbReference>
<name>A0A2Y9ABK7_9RHOB</name>
<dbReference type="RefSeq" id="WP_109563495.1">
    <property type="nucleotide sequence ID" value="NZ_QGDJ01000002.1"/>
</dbReference>